<evidence type="ECO:0000256" key="1">
    <source>
        <dbReference type="ARBA" id="ARBA00023015"/>
    </source>
</evidence>
<dbReference type="Proteomes" id="UP000216188">
    <property type="component" value="Unassembled WGS sequence"/>
</dbReference>
<dbReference type="PANTHER" id="PTHR46796:SF6">
    <property type="entry name" value="ARAC SUBFAMILY"/>
    <property type="match status" value="1"/>
</dbReference>
<dbReference type="InterPro" id="IPR009057">
    <property type="entry name" value="Homeodomain-like_sf"/>
</dbReference>
<dbReference type="STRING" id="419475.A8A54_02400"/>
<dbReference type="SUPFAM" id="SSF46689">
    <property type="entry name" value="Homeodomain-like"/>
    <property type="match status" value="1"/>
</dbReference>
<protein>
    <submittedName>
        <fullName evidence="6">Helix-turn-helix domain protein</fullName>
    </submittedName>
    <submittedName>
        <fullName evidence="5">Helix-turn-helix domain-containing protein</fullName>
    </submittedName>
</protein>
<gene>
    <name evidence="6" type="ORF">CEV34_2148</name>
    <name evidence="5" type="ORF">EHE22_10435</name>
</gene>
<evidence type="ECO:0000313" key="7">
    <source>
        <dbReference type="Proteomes" id="UP000216188"/>
    </source>
</evidence>
<keyword evidence="1" id="KW-0805">Transcription regulation</keyword>
<keyword evidence="2" id="KW-0238">DNA-binding</keyword>
<proteinExistence type="predicted"/>
<evidence type="ECO:0000256" key="3">
    <source>
        <dbReference type="ARBA" id="ARBA00023163"/>
    </source>
</evidence>
<dbReference type="EMBL" id="PKQI01000002">
    <property type="protein sequence ID" value="NNV20840.1"/>
    <property type="molecule type" value="Genomic_DNA"/>
</dbReference>
<keyword evidence="7" id="KW-1185">Reference proteome</keyword>
<dbReference type="Proteomes" id="UP000526233">
    <property type="component" value="Unassembled WGS sequence"/>
</dbReference>
<dbReference type="InterPro" id="IPR035418">
    <property type="entry name" value="AraC-bd_2"/>
</dbReference>
<comment type="caution">
    <text evidence="6">The sequence shown here is derived from an EMBL/GenBank/DDBJ whole genome shotgun (WGS) entry which is preliminary data.</text>
</comment>
<evidence type="ECO:0000313" key="8">
    <source>
        <dbReference type="Proteomes" id="UP000526233"/>
    </source>
</evidence>
<dbReference type="InterPro" id="IPR018060">
    <property type="entry name" value="HTH_AraC"/>
</dbReference>
<dbReference type="Gene3D" id="1.10.10.60">
    <property type="entry name" value="Homeodomain-like"/>
    <property type="match status" value="1"/>
</dbReference>
<dbReference type="PANTHER" id="PTHR46796">
    <property type="entry name" value="HTH-TYPE TRANSCRIPTIONAL ACTIVATOR RHAS-RELATED"/>
    <property type="match status" value="1"/>
</dbReference>
<dbReference type="GO" id="GO:0043565">
    <property type="term" value="F:sequence-specific DNA binding"/>
    <property type="evidence" value="ECO:0007669"/>
    <property type="project" value="InterPro"/>
</dbReference>
<accession>A0A256GK56</accession>
<dbReference type="GO" id="GO:0003700">
    <property type="term" value="F:DNA-binding transcription factor activity"/>
    <property type="evidence" value="ECO:0007669"/>
    <property type="project" value="InterPro"/>
</dbReference>
<sequence length="341" mass="37939">MTKELFLSTDMVDAKARDDFWRDAIKLFYEVSALDEENEEGFIGTLRSYPFGNMLVGSTTFNTQHYERTKNLIAQTGLDHYVLQALLSGTLSGDFNGVSVAAKPGDIFILDMSQVITSHAEAGARLTVIMPRQELEKLIGWRNLHGMVFKTEAATTQLLFEFLRGLNDVVQELSAVEAIAAKDAMMALLAACIKRVDTGAAESATINLPIRNRILAYIDKNITNPLLGPHSIQQYFRMSRSHIYRAFEPDGGVAKVIRDKRLDMAYRILIEQKGKPVSLKEIAYRCGFNDSTQLTKAFKGRFGITPKEAREAKAPLPLQSEGGTLVIHEHLSSQAKKVVVI</sequence>
<keyword evidence="3" id="KW-0804">Transcription</keyword>
<dbReference type="PROSITE" id="PS01124">
    <property type="entry name" value="HTH_ARAC_FAMILY_2"/>
    <property type="match status" value="1"/>
</dbReference>
<dbReference type="AlphaFoldDB" id="A0A256GK56"/>
<evidence type="ECO:0000313" key="6">
    <source>
        <dbReference type="EMBL" id="OYR27226.1"/>
    </source>
</evidence>
<dbReference type="EMBL" id="NNRM01000017">
    <property type="protein sequence ID" value="OYR27226.1"/>
    <property type="molecule type" value="Genomic_DNA"/>
</dbReference>
<dbReference type="RefSeq" id="WP_007874096.1">
    <property type="nucleotide sequence ID" value="NZ_JBHEEM010000019.1"/>
</dbReference>
<reference evidence="5 8" key="2">
    <citation type="submission" date="2018-11" db="EMBL/GenBank/DDBJ databases">
        <title>Genome sequencing and analysis.</title>
        <authorList>
            <person name="Huang Y.-T."/>
        </authorList>
    </citation>
    <scope>NUCLEOTIDE SEQUENCE [LARGE SCALE GENOMIC DNA]</scope>
    <source>
        <strain evidence="5 8">SHIN</strain>
    </source>
</reference>
<dbReference type="Pfam" id="PF14525">
    <property type="entry name" value="AraC_binding_2"/>
    <property type="match status" value="1"/>
</dbReference>
<dbReference type="InterPro" id="IPR050204">
    <property type="entry name" value="AraC_XylS_family_regulators"/>
</dbReference>
<name>A0A256GK56_9HYPH</name>
<dbReference type="SMART" id="SM00342">
    <property type="entry name" value="HTH_ARAC"/>
    <property type="match status" value="1"/>
</dbReference>
<reference evidence="6 7" key="1">
    <citation type="submission" date="2017-07" db="EMBL/GenBank/DDBJ databases">
        <title>Phylogenetic study on the rhizospheric bacterium Ochrobactrum sp. A44.</title>
        <authorList>
            <person name="Krzyzanowska D.M."/>
            <person name="Ossowicki A."/>
            <person name="Rajewska M."/>
            <person name="Maciag T."/>
            <person name="Kaczynski Z."/>
            <person name="Czerwicka M."/>
            <person name="Jafra S."/>
        </authorList>
    </citation>
    <scope>NUCLEOTIDE SEQUENCE [LARGE SCALE GENOMIC DNA]</scope>
    <source>
        <strain evidence="6 7">CCUG 30717</strain>
    </source>
</reference>
<dbReference type="Pfam" id="PF12833">
    <property type="entry name" value="HTH_18"/>
    <property type="match status" value="1"/>
</dbReference>
<evidence type="ECO:0000256" key="2">
    <source>
        <dbReference type="ARBA" id="ARBA00023125"/>
    </source>
</evidence>
<organism evidence="6 7">
    <name type="scientific">Brucella pseudogrignonensis</name>
    <dbReference type="NCBI Taxonomy" id="419475"/>
    <lineage>
        <taxon>Bacteria</taxon>
        <taxon>Pseudomonadati</taxon>
        <taxon>Pseudomonadota</taxon>
        <taxon>Alphaproteobacteria</taxon>
        <taxon>Hyphomicrobiales</taxon>
        <taxon>Brucellaceae</taxon>
        <taxon>Brucella/Ochrobactrum group</taxon>
        <taxon>Brucella</taxon>
    </lineage>
</organism>
<feature type="domain" description="HTH araC/xylS-type" evidence="4">
    <location>
        <begin position="212"/>
        <end position="312"/>
    </location>
</feature>
<evidence type="ECO:0000313" key="5">
    <source>
        <dbReference type="EMBL" id="NNV20840.1"/>
    </source>
</evidence>
<evidence type="ECO:0000259" key="4">
    <source>
        <dbReference type="PROSITE" id="PS01124"/>
    </source>
</evidence>